<gene>
    <name evidence="2" type="ORF">GN138_08930</name>
</gene>
<evidence type="ECO:0000313" key="3">
    <source>
        <dbReference type="Proteomes" id="UP000478208"/>
    </source>
</evidence>
<dbReference type="AlphaFoldDB" id="A0A6L6UCD5"/>
<proteinExistence type="predicted"/>
<keyword evidence="1" id="KW-0812">Transmembrane</keyword>
<evidence type="ECO:0000256" key="1">
    <source>
        <dbReference type="SAM" id="Phobius"/>
    </source>
</evidence>
<organism evidence="2 3">
    <name type="scientific">Winogradskyella endarachnes</name>
    <dbReference type="NCBI Taxonomy" id="2681965"/>
    <lineage>
        <taxon>Bacteria</taxon>
        <taxon>Pseudomonadati</taxon>
        <taxon>Bacteroidota</taxon>
        <taxon>Flavobacteriia</taxon>
        <taxon>Flavobacteriales</taxon>
        <taxon>Flavobacteriaceae</taxon>
        <taxon>Winogradskyella</taxon>
    </lineage>
</organism>
<sequence length="118" mass="13488">MSSSQFQLIKEARLKNNCPECYSNDSLELTIKQKLSETQFYKSITNEIVSDINCLNCELQIFPVRWTDDIEQVVNYHKRGLNLKTKSVALKPISWGIITFFTVIIIATILFATGVLVL</sequence>
<dbReference type="RefSeq" id="WP_157363462.1">
    <property type="nucleotide sequence ID" value="NZ_WOWS01000003.1"/>
</dbReference>
<protein>
    <submittedName>
        <fullName evidence="2">Uncharacterized protein</fullName>
    </submittedName>
</protein>
<evidence type="ECO:0000313" key="2">
    <source>
        <dbReference type="EMBL" id="MUU78567.1"/>
    </source>
</evidence>
<reference evidence="2 3" key="1">
    <citation type="submission" date="2019-12" db="EMBL/GenBank/DDBJ databases">
        <authorList>
            <person name="Li J."/>
        </authorList>
    </citation>
    <scope>NUCLEOTIDE SEQUENCE [LARGE SCALE GENOMIC DNA]</scope>
    <source>
        <strain evidence="2 3">HL2-2</strain>
    </source>
</reference>
<keyword evidence="1" id="KW-0472">Membrane</keyword>
<dbReference type="Proteomes" id="UP000478208">
    <property type="component" value="Unassembled WGS sequence"/>
</dbReference>
<feature type="transmembrane region" description="Helical" evidence="1">
    <location>
        <begin position="93"/>
        <end position="117"/>
    </location>
</feature>
<accession>A0A6L6UCD5</accession>
<keyword evidence="3" id="KW-1185">Reference proteome</keyword>
<dbReference type="EMBL" id="WOWS01000003">
    <property type="protein sequence ID" value="MUU78567.1"/>
    <property type="molecule type" value="Genomic_DNA"/>
</dbReference>
<name>A0A6L6UCD5_9FLAO</name>
<keyword evidence="1" id="KW-1133">Transmembrane helix</keyword>
<comment type="caution">
    <text evidence="2">The sequence shown here is derived from an EMBL/GenBank/DDBJ whole genome shotgun (WGS) entry which is preliminary data.</text>
</comment>